<dbReference type="EMBL" id="GBXM01048264">
    <property type="protein sequence ID" value="JAH60313.1"/>
    <property type="molecule type" value="Transcribed_RNA"/>
</dbReference>
<name>A0A0E9U5T0_ANGAN</name>
<organism evidence="1">
    <name type="scientific">Anguilla anguilla</name>
    <name type="common">European freshwater eel</name>
    <name type="synonym">Muraena anguilla</name>
    <dbReference type="NCBI Taxonomy" id="7936"/>
    <lineage>
        <taxon>Eukaryota</taxon>
        <taxon>Metazoa</taxon>
        <taxon>Chordata</taxon>
        <taxon>Craniata</taxon>
        <taxon>Vertebrata</taxon>
        <taxon>Euteleostomi</taxon>
        <taxon>Actinopterygii</taxon>
        <taxon>Neopterygii</taxon>
        <taxon>Teleostei</taxon>
        <taxon>Anguilliformes</taxon>
        <taxon>Anguillidae</taxon>
        <taxon>Anguilla</taxon>
    </lineage>
</organism>
<protein>
    <submittedName>
        <fullName evidence="1">Uncharacterized protein</fullName>
    </submittedName>
</protein>
<accession>A0A0E9U5T0</accession>
<reference evidence="1" key="2">
    <citation type="journal article" date="2015" name="Fish Shellfish Immunol.">
        <title>Early steps in the European eel (Anguilla anguilla)-Vibrio vulnificus interaction in the gills: Role of the RtxA13 toxin.</title>
        <authorList>
            <person name="Callol A."/>
            <person name="Pajuelo D."/>
            <person name="Ebbesson L."/>
            <person name="Teles M."/>
            <person name="MacKenzie S."/>
            <person name="Amaro C."/>
        </authorList>
    </citation>
    <scope>NUCLEOTIDE SEQUENCE</scope>
</reference>
<dbReference type="AlphaFoldDB" id="A0A0E9U5T0"/>
<evidence type="ECO:0000313" key="1">
    <source>
        <dbReference type="EMBL" id="JAH60313.1"/>
    </source>
</evidence>
<sequence length="48" mass="5529">MQPCLFSARDKKIRIYNPSVMSQKDWKDCFQLHCAFHGVLGICRPCVG</sequence>
<proteinExistence type="predicted"/>
<reference evidence="1" key="1">
    <citation type="submission" date="2014-11" db="EMBL/GenBank/DDBJ databases">
        <authorList>
            <person name="Amaro Gonzalez C."/>
        </authorList>
    </citation>
    <scope>NUCLEOTIDE SEQUENCE</scope>
</reference>